<evidence type="ECO:0000259" key="15">
    <source>
        <dbReference type="PROSITE" id="PS50195"/>
    </source>
</evidence>
<comment type="similarity">
    <text evidence="3">Belongs to the sorting nexin family.</text>
</comment>
<evidence type="ECO:0000256" key="7">
    <source>
        <dbReference type="ARBA" id="ARBA00022927"/>
    </source>
</evidence>
<evidence type="ECO:0000256" key="9">
    <source>
        <dbReference type="ARBA" id="ARBA00023121"/>
    </source>
</evidence>
<protein>
    <recommendedName>
        <fullName evidence="11">Sorting nexin-4</fullName>
    </recommendedName>
    <alternativeName>
        <fullName evidence="12">Autophagy-related protein 24</fullName>
    </alternativeName>
</protein>
<dbReference type="InterPro" id="IPR036871">
    <property type="entry name" value="PX_dom_sf"/>
</dbReference>
<reference evidence="17 18" key="3">
    <citation type="journal article" date="2015" name="Genome Announc.">
        <title>Draft Genome Sequence of the Archiascomycetous Yeast Saitoella complicata.</title>
        <authorList>
            <person name="Yamauchi K."/>
            <person name="Kondo S."/>
            <person name="Hamamoto M."/>
            <person name="Takahashi Y."/>
            <person name="Ogura Y."/>
            <person name="Hayashi T."/>
            <person name="Nishida H."/>
        </authorList>
    </citation>
    <scope>NUCLEOTIDE SEQUENCE [LARGE SCALE GENOMIC DNA]</scope>
    <source>
        <strain evidence="17 18">NRRL Y-17804</strain>
    </source>
</reference>
<dbReference type="PANTHER" id="PTHR45949">
    <property type="entry name" value="SORTING NEXIN-4"/>
    <property type="match status" value="1"/>
</dbReference>
<keyword evidence="9" id="KW-0446">Lipid-binding</keyword>
<keyword evidence="13" id="KW-0175">Coiled coil</keyword>
<dbReference type="GO" id="GO:0000407">
    <property type="term" value="C:phagophore assembly site"/>
    <property type="evidence" value="ECO:0007669"/>
    <property type="project" value="TreeGrafter"/>
</dbReference>
<keyword evidence="5" id="KW-0963">Cytoplasm</keyword>
<dbReference type="Gene3D" id="3.30.1520.10">
    <property type="entry name" value="Phox-like domain"/>
    <property type="match status" value="1"/>
</dbReference>
<feature type="domain" description="BAR" evidence="16">
    <location>
        <begin position="261"/>
        <end position="512"/>
    </location>
</feature>
<dbReference type="GO" id="GO:0034727">
    <property type="term" value="P:piecemeal microautophagy of the nucleus"/>
    <property type="evidence" value="ECO:0007669"/>
    <property type="project" value="TreeGrafter"/>
</dbReference>
<feature type="region of interest" description="Disordered" evidence="14">
    <location>
        <begin position="41"/>
        <end position="103"/>
    </location>
</feature>
<keyword evidence="6" id="KW-0967">Endosome</keyword>
<reference evidence="17 18" key="2">
    <citation type="journal article" date="2014" name="J. Gen. Appl. Microbiol.">
        <title>The early diverging ascomycetous budding yeast Saitoella complicata has three histone deacetylases belonging to the Clr6, Hos2, and Rpd3 lineages.</title>
        <authorList>
            <person name="Nishida H."/>
            <person name="Matsumoto T."/>
            <person name="Kondo S."/>
            <person name="Hamamoto M."/>
            <person name="Yoshikawa H."/>
        </authorList>
    </citation>
    <scope>NUCLEOTIDE SEQUENCE [LARGE SCALE GENOMIC DNA]</scope>
    <source>
        <strain evidence="17 18">NRRL Y-17804</strain>
    </source>
</reference>
<evidence type="ECO:0000256" key="8">
    <source>
        <dbReference type="ARBA" id="ARBA00023006"/>
    </source>
</evidence>
<feature type="coiled-coil region" evidence="13">
    <location>
        <begin position="424"/>
        <end position="458"/>
    </location>
</feature>
<evidence type="ECO:0000256" key="1">
    <source>
        <dbReference type="ARBA" id="ARBA00004481"/>
    </source>
</evidence>
<comment type="subcellular location">
    <subcellularLocation>
        <location evidence="2">Cytoplasm</location>
    </subcellularLocation>
    <subcellularLocation>
        <location evidence="1">Endosome membrane</location>
        <topology evidence="1">Peripheral membrane protein</topology>
    </subcellularLocation>
</comment>
<keyword evidence="4" id="KW-0813">Transport</keyword>
<evidence type="ECO:0000256" key="10">
    <source>
        <dbReference type="ARBA" id="ARBA00023136"/>
    </source>
</evidence>
<keyword evidence="10" id="KW-0472">Membrane</keyword>
<proteinExistence type="inferred from homology"/>
<dbReference type="GO" id="GO:0015031">
    <property type="term" value="P:protein transport"/>
    <property type="evidence" value="ECO:0007669"/>
    <property type="project" value="UniProtKB-KW"/>
</dbReference>
<dbReference type="InterPro" id="IPR015404">
    <property type="entry name" value="Vps5_C"/>
</dbReference>
<evidence type="ECO:0000256" key="12">
    <source>
        <dbReference type="ARBA" id="ARBA00041273"/>
    </source>
</evidence>
<organism evidence="17 18">
    <name type="scientific">Saitoella complicata (strain BCRC 22490 / CBS 7301 / JCM 7358 / NBRC 10748 / NRRL Y-17804)</name>
    <dbReference type="NCBI Taxonomy" id="698492"/>
    <lineage>
        <taxon>Eukaryota</taxon>
        <taxon>Fungi</taxon>
        <taxon>Dikarya</taxon>
        <taxon>Ascomycota</taxon>
        <taxon>Taphrinomycotina</taxon>
        <taxon>Taphrinomycotina incertae sedis</taxon>
        <taxon>Saitoella</taxon>
    </lineage>
</organism>
<dbReference type="InterPro" id="IPR027267">
    <property type="entry name" value="AH/BAR_dom_sf"/>
</dbReference>
<comment type="caution">
    <text evidence="17">The sequence shown here is derived from an EMBL/GenBank/DDBJ whole genome shotgun (WGS) entry which is preliminary data.</text>
</comment>
<dbReference type="Gene3D" id="1.20.1270.60">
    <property type="entry name" value="Arfaptin homology (AH) domain/BAR domain"/>
    <property type="match status" value="1"/>
</dbReference>
<dbReference type="GO" id="GO:0035091">
    <property type="term" value="F:phosphatidylinositol binding"/>
    <property type="evidence" value="ECO:0007669"/>
    <property type="project" value="InterPro"/>
</dbReference>
<dbReference type="OMA" id="LQKSGHY"/>
<evidence type="ECO:0000256" key="4">
    <source>
        <dbReference type="ARBA" id="ARBA00022448"/>
    </source>
</evidence>
<evidence type="ECO:0000256" key="11">
    <source>
        <dbReference type="ARBA" id="ARBA00040748"/>
    </source>
</evidence>
<accession>A0A0E9NP47</accession>
<evidence type="ECO:0000256" key="13">
    <source>
        <dbReference type="SAM" id="Coils"/>
    </source>
</evidence>
<dbReference type="PROSITE" id="PS51021">
    <property type="entry name" value="BAR"/>
    <property type="match status" value="1"/>
</dbReference>
<dbReference type="InterPro" id="IPR004148">
    <property type="entry name" value="BAR_dom"/>
</dbReference>
<dbReference type="SUPFAM" id="SSF64268">
    <property type="entry name" value="PX domain"/>
    <property type="match status" value="1"/>
</dbReference>
<dbReference type="GO" id="GO:0061709">
    <property type="term" value="P:reticulophagy"/>
    <property type="evidence" value="ECO:0007669"/>
    <property type="project" value="TreeGrafter"/>
</dbReference>
<evidence type="ECO:0000313" key="18">
    <source>
        <dbReference type="Proteomes" id="UP000033140"/>
    </source>
</evidence>
<keyword evidence="18" id="KW-1185">Reference proteome</keyword>
<feature type="domain" description="PX" evidence="15">
    <location>
        <begin position="112"/>
        <end position="234"/>
    </location>
</feature>
<evidence type="ECO:0000256" key="3">
    <source>
        <dbReference type="ARBA" id="ARBA00010883"/>
    </source>
</evidence>
<sequence length="514" mass="58451">MSLGIHTHSSSPVVPAVLELLAAVTPAWRAESIPVQYVANPANGPEQSPPSITNSIHPPPMADFDSVQWDTMPPTPTERHDVQISEPDQNPTEPRAAAGEEEVREAYTGRNVLECKVDSPQKELEGHKDAFVSYLVTTHTTFSAFQKQDLSVRRRFTDFVFLHNVLVRDYPACAIPPLPQKHNMEYIKGDRFAQAFTLRRANSLNTFLTRLTLHPILRRTPALHTFLESQDWHAYTKKNVTARATNGSDSGSGVFEGFGDALLNAFTKINKPDKKFIDVKEKAEKLDEDLGHIEKLIARVARRTADLQSDFSDMANQIQKLNALEPALQKEITAFSDALTHTSTAIRDLYEITDAHYLTSLQDMSAYLTSVKSLLKQRDQKQMDYEGLMEFLQKTTIERDQLASSHHTSFIRGKVEDLRGVDHEQSRKDRLKKLEFRIEELKNETETARLTTEAFDEEVIKEAEIFEEIKAREMRSTLREYAVANVRFYQKTIEQWERLQPLLNSQNGQAAEAD</sequence>
<dbReference type="SUPFAM" id="SSF103657">
    <property type="entry name" value="BAR/IMD domain-like"/>
    <property type="match status" value="1"/>
</dbReference>
<keyword evidence="8" id="KW-0072">Autophagy</keyword>
<evidence type="ECO:0000256" key="2">
    <source>
        <dbReference type="ARBA" id="ARBA00004496"/>
    </source>
</evidence>
<dbReference type="Pfam" id="PF09325">
    <property type="entry name" value="Vps5"/>
    <property type="match status" value="1"/>
</dbReference>
<dbReference type="CDD" id="cd06863">
    <property type="entry name" value="PX_Atg24p"/>
    <property type="match status" value="1"/>
</dbReference>
<evidence type="ECO:0000256" key="6">
    <source>
        <dbReference type="ARBA" id="ARBA00022753"/>
    </source>
</evidence>
<name>A0A0E9NP47_SAICN</name>
<dbReference type="PANTHER" id="PTHR45949:SF2">
    <property type="entry name" value="SORTING NEXIN-4"/>
    <property type="match status" value="1"/>
</dbReference>
<dbReference type="AlphaFoldDB" id="A0A0E9NP47"/>
<dbReference type="STRING" id="698492.A0A0E9NP47"/>
<keyword evidence="7" id="KW-0653">Protein transport</keyword>
<dbReference type="PROSITE" id="PS50195">
    <property type="entry name" value="PX"/>
    <property type="match status" value="1"/>
</dbReference>
<dbReference type="Proteomes" id="UP000033140">
    <property type="component" value="Unassembled WGS sequence"/>
</dbReference>
<dbReference type="GO" id="GO:0032456">
    <property type="term" value="P:endocytic recycling"/>
    <property type="evidence" value="ECO:0007669"/>
    <property type="project" value="TreeGrafter"/>
</dbReference>
<reference evidence="17 18" key="1">
    <citation type="journal article" date="2011" name="J. Gen. Appl. Microbiol.">
        <title>Draft genome sequencing of the enigmatic yeast Saitoella complicata.</title>
        <authorList>
            <person name="Nishida H."/>
            <person name="Hamamoto M."/>
            <person name="Sugiyama J."/>
        </authorList>
    </citation>
    <scope>NUCLEOTIDE SEQUENCE [LARGE SCALE GENOMIC DNA]</scope>
    <source>
        <strain evidence="17 18">NRRL Y-17804</strain>
    </source>
</reference>
<dbReference type="GO" id="GO:0010008">
    <property type="term" value="C:endosome membrane"/>
    <property type="evidence" value="ECO:0007669"/>
    <property type="project" value="UniProtKB-SubCell"/>
</dbReference>
<dbReference type="GO" id="GO:0000422">
    <property type="term" value="P:autophagy of mitochondrion"/>
    <property type="evidence" value="ECO:0007669"/>
    <property type="project" value="TreeGrafter"/>
</dbReference>
<evidence type="ECO:0000313" key="17">
    <source>
        <dbReference type="EMBL" id="GAO51441.1"/>
    </source>
</evidence>
<dbReference type="SMART" id="SM00312">
    <property type="entry name" value="PX"/>
    <property type="match status" value="1"/>
</dbReference>
<evidence type="ECO:0000256" key="14">
    <source>
        <dbReference type="SAM" id="MobiDB-lite"/>
    </source>
</evidence>
<evidence type="ECO:0000256" key="5">
    <source>
        <dbReference type="ARBA" id="ARBA00022490"/>
    </source>
</evidence>
<dbReference type="InterPro" id="IPR001683">
    <property type="entry name" value="PX_dom"/>
</dbReference>
<feature type="compositionally biased region" description="Polar residues" evidence="14">
    <location>
        <begin position="45"/>
        <end position="56"/>
    </location>
</feature>
<gene>
    <name evidence="17" type="ORF">G7K_5542-t1</name>
</gene>
<dbReference type="Pfam" id="PF00787">
    <property type="entry name" value="PX"/>
    <property type="match status" value="1"/>
</dbReference>
<dbReference type="EMBL" id="BACD03000046">
    <property type="protein sequence ID" value="GAO51441.1"/>
    <property type="molecule type" value="Genomic_DNA"/>
</dbReference>
<dbReference type="FunFam" id="1.20.1270.60:FF:000042">
    <property type="entry name" value="Vacuolar targeting protein Atg24"/>
    <property type="match status" value="1"/>
</dbReference>
<dbReference type="GO" id="GO:0005769">
    <property type="term" value="C:early endosome"/>
    <property type="evidence" value="ECO:0007669"/>
    <property type="project" value="TreeGrafter"/>
</dbReference>
<evidence type="ECO:0000259" key="16">
    <source>
        <dbReference type="PROSITE" id="PS51021"/>
    </source>
</evidence>